<proteinExistence type="predicted"/>
<evidence type="ECO:0000259" key="5">
    <source>
        <dbReference type="PROSITE" id="PS50966"/>
    </source>
</evidence>
<evidence type="ECO:0000313" key="6">
    <source>
        <dbReference type="EMBL" id="ERN17834.1"/>
    </source>
</evidence>
<dbReference type="Proteomes" id="UP000017836">
    <property type="component" value="Unassembled WGS sequence"/>
</dbReference>
<dbReference type="HOGENOM" id="CLU_055196_3_1_1"/>
<protein>
    <recommendedName>
        <fullName evidence="5">SWIM-type domain-containing protein</fullName>
    </recommendedName>
</protein>
<dbReference type="Pfam" id="PF04434">
    <property type="entry name" value="SWIM"/>
    <property type="match status" value="1"/>
</dbReference>
<keyword evidence="3" id="KW-0862">Zinc</keyword>
<sequence>MAMSLEWRGVLTPKAQEVIDMRRDKSRSLHTVIWERDGMYEINADKKYVVNPVTHICSCRVWQISGLLCSHAIAAIDHRNQNIYFTVQMYHREYSLPFNHICLMY</sequence>
<dbReference type="Gramene" id="ERN17834">
    <property type="protein sequence ID" value="ERN17834"/>
    <property type="gene ID" value="AMTR_s00047p00187650"/>
</dbReference>
<evidence type="ECO:0000256" key="1">
    <source>
        <dbReference type="ARBA" id="ARBA00022723"/>
    </source>
</evidence>
<name>U5D5W2_AMBTC</name>
<accession>U5D5W2</accession>
<reference evidence="7" key="1">
    <citation type="journal article" date="2013" name="Science">
        <title>The Amborella genome and the evolution of flowering plants.</title>
        <authorList>
            <consortium name="Amborella Genome Project"/>
        </authorList>
    </citation>
    <scope>NUCLEOTIDE SEQUENCE [LARGE SCALE GENOMIC DNA]</scope>
</reference>
<evidence type="ECO:0000256" key="3">
    <source>
        <dbReference type="ARBA" id="ARBA00022833"/>
    </source>
</evidence>
<evidence type="ECO:0000256" key="4">
    <source>
        <dbReference type="PROSITE-ProRule" id="PRU00325"/>
    </source>
</evidence>
<dbReference type="PROSITE" id="PS50966">
    <property type="entry name" value="ZF_SWIM"/>
    <property type="match status" value="1"/>
</dbReference>
<gene>
    <name evidence="6" type="ORF">AMTR_s00047p00187650</name>
</gene>
<evidence type="ECO:0000256" key="2">
    <source>
        <dbReference type="ARBA" id="ARBA00022771"/>
    </source>
</evidence>
<keyword evidence="1" id="KW-0479">Metal-binding</keyword>
<feature type="domain" description="SWIM-type" evidence="5">
    <location>
        <begin position="40"/>
        <end position="80"/>
    </location>
</feature>
<dbReference type="EMBL" id="KI392311">
    <property type="protein sequence ID" value="ERN17834.1"/>
    <property type="molecule type" value="Genomic_DNA"/>
</dbReference>
<keyword evidence="2 4" id="KW-0863">Zinc-finger</keyword>
<dbReference type="SMART" id="SM00575">
    <property type="entry name" value="ZnF_PMZ"/>
    <property type="match status" value="1"/>
</dbReference>
<organism evidence="6 7">
    <name type="scientific">Amborella trichopoda</name>
    <dbReference type="NCBI Taxonomy" id="13333"/>
    <lineage>
        <taxon>Eukaryota</taxon>
        <taxon>Viridiplantae</taxon>
        <taxon>Streptophyta</taxon>
        <taxon>Embryophyta</taxon>
        <taxon>Tracheophyta</taxon>
        <taxon>Spermatophyta</taxon>
        <taxon>Magnoliopsida</taxon>
        <taxon>Amborellales</taxon>
        <taxon>Amborellaceae</taxon>
        <taxon>Amborella</taxon>
    </lineage>
</organism>
<dbReference type="GO" id="GO:0008270">
    <property type="term" value="F:zinc ion binding"/>
    <property type="evidence" value="ECO:0007669"/>
    <property type="project" value="UniProtKB-KW"/>
</dbReference>
<dbReference type="AlphaFoldDB" id="U5D5W2"/>
<dbReference type="PANTHER" id="PTHR31973:SF188">
    <property type="entry name" value="POLYPROTEIN, PUTATIVE-RELATED"/>
    <property type="match status" value="1"/>
</dbReference>
<keyword evidence="7" id="KW-1185">Reference proteome</keyword>
<dbReference type="InterPro" id="IPR007527">
    <property type="entry name" value="Znf_SWIM"/>
</dbReference>
<dbReference type="InterPro" id="IPR006564">
    <property type="entry name" value="Znf_PMZ"/>
</dbReference>
<dbReference type="PANTHER" id="PTHR31973">
    <property type="entry name" value="POLYPROTEIN, PUTATIVE-RELATED"/>
    <property type="match status" value="1"/>
</dbReference>
<evidence type="ECO:0000313" key="7">
    <source>
        <dbReference type="Proteomes" id="UP000017836"/>
    </source>
</evidence>